<dbReference type="PANTHER" id="PTHR47235">
    <property type="entry name" value="BLR6548 PROTEIN"/>
    <property type="match status" value="1"/>
</dbReference>
<keyword evidence="2" id="KW-0732">Signal</keyword>
<sequence>MALAACGGSDDSSGTASDGAAAGSGTPVKLMVIAPVGTTGSNYPELVAAAKAAARAVNVRGGIKGHPVEIVHCNEKNDAAAAKECAQRAVDEKVLAVVSAVSGSGGIMPILEQAGIPAIGSAGIAADGSELSSKVSFMLSPLTFYPAVCPSLLRKAGASSIGLVGYDLSYSDRLITMAQAGARAVGTPLAPELRIPISTSDFTPTVTQLTRAKANGAVLVVFDQAAYAVIKGAGTGLRTCHAAGTLSEKYLASLGAAADNLVVASPFPELSQQGEFPELARMISELDAEEKAGDADAAADLRSATGTTAAWLSVQVAEKVGNAVPGELTSQALLDQLGKTKGLDLGLVPPLDFTTPNPVPGVERVFNTTMRGARWDSATGGFVSLGPETYDAMTLLKQGAS</sequence>
<feature type="region of interest" description="Disordered" evidence="3">
    <location>
        <begin position="1"/>
        <end position="22"/>
    </location>
</feature>
<dbReference type="Pfam" id="PF13458">
    <property type="entry name" value="Peripla_BP_6"/>
    <property type="match status" value="1"/>
</dbReference>
<evidence type="ECO:0000313" key="6">
    <source>
        <dbReference type="Proteomes" id="UP000198802"/>
    </source>
</evidence>
<dbReference type="InterPro" id="IPR028081">
    <property type="entry name" value="Leu-bd"/>
</dbReference>
<dbReference type="SUPFAM" id="SSF53822">
    <property type="entry name" value="Periplasmic binding protein-like I"/>
    <property type="match status" value="1"/>
</dbReference>
<evidence type="ECO:0000256" key="1">
    <source>
        <dbReference type="ARBA" id="ARBA00010062"/>
    </source>
</evidence>
<evidence type="ECO:0000256" key="2">
    <source>
        <dbReference type="ARBA" id="ARBA00022729"/>
    </source>
</evidence>
<evidence type="ECO:0000259" key="4">
    <source>
        <dbReference type="Pfam" id="PF13458"/>
    </source>
</evidence>
<dbReference type="EMBL" id="FAOZ01000005">
    <property type="protein sequence ID" value="CUU55545.1"/>
    <property type="molecule type" value="Genomic_DNA"/>
</dbReference>
<keyword evidence="6" id="KW-1185">Reference proteome</keyword>
<evidence type="ECO:0000313" key="5">
    <source>
        <dbReference type="EMBL" id="CUU55545.1"/>
    </source>
</evidence>
<proteinExistence type="inferred from homology"/>
<dbReference type="PANTHER" id="PTHR47235:SF1">
    <property type="entry name" value="BLR6548 PROTEIN"/>
    <property type="match status" value="1"/>
</dbReference>
<dbReference type="AlphaFoldDB" id="A0A0S4QJX5"/>
<feature type="domain" description="Leucine-binding protein" evidence="4">
    <location>
        <begin position="37"/>
        <end position="356"/>
    </location>
</feature>
<protein>
    <submittedName>
        <fullName evidence="5">ABC-type branched-chain amino acid transport system, substrate-binding protein</fullName>
    </submittedName>
</protein>
<organism evidence="5 6">
    <name type="scientific">Parafrankia irregularis</name>
    <dbReference type="NCBI Taxonomy" id="795642"/>
    <lineage>
        <taxon>Bacteria</taxon>
        <taxon>Bacillati</taxon>
        <taxon>Actinomycetota</taxon>
        <taxon>Actinomycetes</taxon>
        <taxon>Frankiales</taxon>
        <taxon>Frankiaceae</taxon>
        <taxon>Parafrankia</taxon>
    </lineage>
</organism>
<reference evidence="6" key="1">
    <citation type="submission" date="2015-11" db="EMBL/GenBank/DDBJ databases">
        <authorList>
            <person name="Varghese N."/>
        </authorList>
    </citation>
    <scope>NUCLEOTIDE SEQUENCE [LARGE SCALE GENOMIC DNA]</scope>
    <source>
        <strain evidence="6">DSM 45899</strain>
    </source>
</reference>
<dbReference type="InterPro" id="IPR028082">
    <property type="entry name" value="Peripla_BP_I"/>
</dbReference>
<dbReference type="Gene3D" id="3.40.50.2300">
    <property type="match status" value="2"/>
</dbReference>
<comment type="similarity">
    <text evidence="1">Belongs to the leucine-binding protein family.</text>
</comment>
<name>A0A0S4QJX5_9ACTN</name>
<gene>
    <name evidence="5" type="ORF">Ga0074812_105197</name>
</gene>
<accession>A0A0S4QJX5</accession>
<dbReference type="Proteomes" id="UP000198802">
    <property type="component" value="Unassembled WGS sequence"/>
</dbReference>
<evidence type="ECO:0000256" key="3">
    <source>
        <dbReference type="SAM" id="MobiDB-lite"/>
    </source>
</evidence>